<dbReference type="EMBL" id="CAJFCJ010000020">
    <property type="protein sequence ID" value="CAD5124018.1"/>
    <property type="molecule type" value="Genomic_DNA"/>
</dbReference>
<feature type="chain" id="PRO_5029570899" evidence="1">
    <location>
        <begin position="19"/>
        <end position="73"/>
    </location>
</feature>
<reference evidence="2 3" key="1">
    <citation type="submission" date="2020-08" db="EMBL/GenBank/DDBJ databases">
        <authorList>
            <person name="Hejnol A."/>
        </authorList>
    </citation>
    <scope>NUCLEOTIDE SEQUENCE [LARGE SCALE GENOMIC DNA]</scope>
</reference>
<name>A0A7I8W646_9ANNE</name>
<proteinExistence type="predicted"/>
<comment type="caution">
    <text evidence="2">The sequence shown here is derived from an EMBL/GenBank/DDBJ whole genome shotgun (WGS) entry which is preliminary data.</text>
</comment>
<evidence type="ECO:0000313" key="2">
    <source>
        <dbReference type="EMBL" id="CAD5124018.1"/>
    </source>
</evidence>
<evidence type="ECO:0000313" key="3">
    <source>
        <dbReference type="Proteomes" id="UP000549394"/>
    </source>
</evidence>
<feature type="signal peptide" evidence="1">
    <location>
        <begin position="1"/>
        <end position="18"/>
    </location>
</feature>
<organism evidence="2 3">
    <name type="scientific">Dimorphilus gyrociliatus</name>
    <dbReference type="NCBI Taxonomy" id="2664684"/>
    <lineage>
        <taxon>Eukaryota</taxon>
        <taxon>Metazoa</taxon>
        <taxon>Spiralia</taxon>
        <taxon>Lophotrochozoa</taxon>
        <taxon>Annelida</taxon>
        <taxon>Polychaeta</taxon>
        <taxon>Polychaeta incertae sedis</taxon>
        <taxon>Dinophilidae</taxon>
        <taxon>Dimorphilus</taxon>
    </lineage>
</organism>
<evidence type="ECO:0000256" key="1">
    <source>
        <dbReference type="SAM" id="SignalP"/>
    </source>
</evidence>
<dbReference type="Proteomes" id="UP000549394">
    <property type="component" value="Unassembled WGS sequence"/>
</dbReference>
<keyword evidence="3" id="KW-1185">Reference proteome</keyword>
<keyword evidence="1" id="KW-0732">Signal</keyword>
<accession>A0A7I8W646</accession>
<dbReference type="AlphaFoldDB" id="A0A7I8W646"/>
<gene>
    <name evidence="2" type="ORF">DGYR_LOCUS11626</name>
</gene>
<protein>
    <submittedName>
        <fullName evidence="2">DgyrCDS12321</fullName>
    </submittedName>
</protein>
<sequence length="73" mass="8149">MKSLAIILVCTFIIYVNCQNNPAPDQTYGSQQQTGPNHNTCNLQASMAYGPAKLNRDRLSQFLRCINVRCGML</sequence>